<dbReference type="EMBL" id="JAFBDZ010000001">
    <property type="protein sequence ID" value="MBM7584435.1"/>
    <property type="molecule type" value="Genomic_DNA"/>
</dbReference>
<dbReference type="PIRSF" id="PIRSF000429">
    <property type="entry name" value="Ac-CoA_Ac_transf"/>
    <property type="match status" value="1"/>
</dbReference>
<dbReference type="PROSITE" id="PS00098">
    <property type="entry name" value="THIOLASE_1"/>
    <property type="match status" value="1"/>
</dbReference>
<evidence type="ECO:0000313" key="9">
    <source>
        <dbReference type="EMBL" id="MBM7584435.1"/>
    </source>
</evidence>
<feature type="domain" description="Thiolase C-terminal" evidence="8">
    <location>
        <begin position="272"/>
        <end position="393"/>
    </location>
</feature>
<evidence type="ECO:0000256" key="5">
    <source>
        <dbReference type="ARBA" id="ARBA00030755"/>
    </source>
</evidence>
<dbReference type="Proteomes" id="UP001646157">
    <property type="component" value="Unassembled WGS sequence"/>
</dbReference>
<dbReference type="PROSITE" id="PS00099">
    <property type="entry name" value="THIOLASE_3"/>
    <property type="match status" value="1"/>
</dbReference>
<accession>A0ABS2N995</accession>
<comment type="similarity">
    <text evidence="1 6">Belongs to the thiolase-like superfamily. Thiolase family.</text>
</comment>
<comment type="caution">
    <text evidence="9">The sequence shown here is derived from an EMBL/GenBank/DDBJ whole genome shotgun (WGS) entry which is preliminary data.</text>
</comment>
<dbReference type="Gene3D" id="3.40.47.10">
    <property type="match status" value="2"/>
</dbReference>
<feature type="domain" description="Thiolase N-terminal" evidence="7">
    <location>
        <begin position="5"/>
        <end position="264"/>
    </location>
</feature>
<dbReference type="InterPro" id="IPR002155">
    <property type="entry name" value="Thiolase"/>
</dbReference>
<dbReference type="InterPro" id="IPR020617">
    <property type="entry name" value="Thiolase_C"/>
</dbReference>
<dbReference type="RefSeq" id="WP_205168594.1">
    <property type="nucleotide sequence ID" value="NZ_JAFBDZ010000001.1"/>
</dbReference>
<organism evidence="9 10">
    <name type="scientific">Rossellomorea pakistanensis</name>
    <dbReference type="NCBI Taxonomy" id="992288"/>
    <lineage>
        <taxon>Bacteria</taxon>
        <taxon>Bacillati</taxon>
        <taxon>Bacillota</taxon>
        <taxon>Bacilli</taxon>
        <taxon>Bacillales</taxon>
        <taxon>Bacillaceae</taxon>
        <taxon>Rossellomorea</taxon>
    </lineage>
</organism>
<dbReference type="InterPro" id="IPR016039">
    <property type="entry name" value="Thiolase-like"/>
</dbReference>
<evidence type="ECO:0000259" key="7">
    <source>
        <dbReference type="Pfam" id="PF00108"/>
    </source>
</evidence>
<evidence type="ECO:0000256" key="1">
    <source>
        <dbReference type="ARBA" id="ARBA00010982"/>
    </source>
</evidence>
<dbReference type="InterPro" id="IPR020616">
    <property type="entry name" value="Thiolase_N"/>
</dbReference>
<dbReference type="PROSITE" id="PS00737">
    <property type="entry name" value="THIOLASE_2"/>
    <property type="match status" value="1"/>
</dbReference>
<keyword evidence="4 6" id="KW-0012">Acyltransferase</keyword>
<dbReference type="CDD" id="cd00751">
    <property type="entry name" value="thiolase"/>
    <property type="match status" value="1"/>
</dbReference>
<evidence type="ECO:0000256" key="3">
    <source>
        <dbReference type="ARBA" id="ARBA00022679"/>
    </source>
</evidence>
<reference evidence="9 10" key="1">
    <citation type="submission" date="2021-01" db="EMBL/GenBank/DDBJ databases">
        <title>Genomic Encyclopedia of Type Strains, Phase IV (KMG-IV): sequencing the most valuable type-strain genomes for metagenomic binning, comparative biology and taxonomic classification.</title>
        <authorList>
            <person name="Goeker M."/>
        </authorList>
    </citation>
    <scope>NUCLEOTIDE SEQUENCE [LARGE SCALE GENOMIC DNA]</scope>
    <source>
        <strain evidence="9 10">DSM 24834</strain>
    </source>
</reference>
<dbReference type="Pfam" id="PF02803">
    <property type="entry name" value="Thiolase_C"/>
    <property type="match status" value="1"/>
</dbReference>
<dbReference type="InterPro" id="IPR020615">
    <property type="entry name" value="Thiolase_acyl_enz_int_AS"/>
</dbReference>
<protein>
    <recommendedName>
        <fullName evidence="2">acetyl-CoA C-acetyltransferase</fullName>
        <ecNumber evidence="2">2.3.1.9</ecNumber>
    </recommendedName>
    <alternativeName>
        <fullName evidence="5">Acetoacetyl-CoA thiolase</fullName>
    </alternativeName>
</protein>
<gene>
    <name evidence="9" type="ORF">JOC86_000972</name>
</gene>
<dbReference type="SUPFAM" id="SSF53901">
    <property type="entry name" value="Thiolase-like"/>
    <property type="match status" value="2"/>
</dbReference>
<evidence type="ECO:0000256" key="6">
    <source>
        <dbReference type="RuleBase" id="RU003557"/>
    </source>
</evidence>
<dbReference type="InterPro" id="IPR020613">
    <property type="entry name" value="Thiolase_CS"/>
</dbReference>
<dbReference type="InterPro" id="IPR020610">
    <property type="entry name" value="Thiolase_AS"/>
</dbReference>
<keyword evidence="10" id="KW-1185">Reference proteome</keyword>
<dbReference type="Pfam" id="PF00108">
    <property type="entry name" value="Thiolase_N"/>
    <property type="match status" value="1"/>
</dbReference>
<evidence type="ECO:0000313" key="10">
    <source>
        <dbReference type="Proteomes" id="UP001646157"/>
    </source>
</evidence>
<evidence type="ECO:0000256" key="2">
    <source>
        <dbReference type="ARBA" id="ARBA00012705"/>
    </source>
</evidence>
<dbReference type="GO" id="GO:0003985">
    <property type="term" value="F:acetyl-CoA C-acetyltransferase activity"/>
    <property type="evidence" value="ECO:0007669"/>
    <property type="project" value="UniProtKB-EC"/>
</dbReference>
<sequence>MTREVVIVSAVRTAIGTFNGSLKDISAPELGAIVIKNALEKAGIGTDQVDEVIMGNVLQAGLGQNPARQASIKAGLPENVPSMTINKVCGSGLKTVHLATQAILAGDADIVVAGGMENMSQAPYLLKGARNGFKMGDQKVEDSMISDGLWCAFNDYHMGVTAENLCDRYSISREEQDQFAAWSQQKAVAAIEAGRFEDEIVSVDIPQRKGEPVVFNVDEFPRKGSTADKLAGLRPAFKKDGSVTAGNASGINDGAAAVVVMSKEKAEELGITPLVTIKANANAGVDPSVMGIGPVSAVKKALEKSNMSLGDIQLVEANEAFAAQSLAVDRELQFNKDLLNVNGGAIALGHPIGASGTRILVSLIHEMKRRDVQHGLATLCIGGGQGVATVVERVK</sequence>
<name>A0ABS2N995_9BACI</name>
<dbReference type="NCBIfam" id="TIGR01930">
    <property type="entry name" value="AcCoA-C-Actrans"/>
    <property type="match status" value="1"/>
</dbReference>
<evidence type="ECO:0000259" key="8">
    <source>
        <dbReference type="Pfam" id="PF02803"/>
    </source>
</evidence>
<proteinExistence type="inferred from homology"/>
<evidence type="ECO:0000256" key="4">
    <source>
        <dbReference type="ARBA" id="ARBA00023315"/>
    </source>
</evidence>
<dbReference type="EC" id="2.3.1.9" evidence="2"/>
<dbReference type="PANTHER" id="PTHR18919:SF107">
    <property type="entry name" value="ACETYL-COA ACETYLTRANSFERASE, CYTOSOLIC"/>
    <property type="match status" value="1"/>
</dbReference>
<keyword evidence="3 6" id="KW-0808">Transferase</keyword>
<dbReference type="PANTHER" id="PTHR18919">
    <property type="entry name" value="ACETYL-COA C-ACYLTRANSFERASE"/>
    <property type="match status" value="1"/>
</dbReference>